<evidence type="ECO:0000313" key="1">
    <source>
        <dbReference type="EMBL" id="MBP2236382.1"/>
    </source>
</evidence>
<protein>
    <submittedName>
        <fullName evidence="1">Uncharacterized protein</fullName>
    </submittedName>
</protein>
<organism evidence="1 2">
    <name type="scientific">Sinorhizobium kostiense</name>
    <dbReference type="NCBI Taxonomy" id="76747"/>
    <lineage>
        <taxon>Bacteria</taxon>
        <taxon>Pseudomonadati</taxon>
        <taxon>Pseudomonadota</taxon>
        <taxon>Alphaproteobacteria</taxon>
        <taxon>Hyphomicrobiales</taxon>
        <taxon>Rhizobiaceae</taxon>
        <taxon>Sinorhizobium/Ensifer group</taxon>
        <taxon>Sinorhizobium</taxon>
    </lineage>
</organism>
<evidence type="ECO:0000313" key="2">
    <source>
        <dbReference type="Proteomes" id="UP000730739"/>
    </source>
</evidence>
<sequence length="160" mass="17593">MVEIISRRDGPRREDAEIKQLIERNRSVITRIADHISGGAYSANKTANPPTQKAEGLIIHHVGSGSASSAEALPYIRISLNGRVVVVDRNTGRQIHYLGEIRRKNGVEVFVLATKENGFISPLDETFTDALSDFDGRTLESKYTEEKLAEEISSALGITT</sequence>
<proteinExistence type="predicted"/>
<dbReference type="Proteomes" id="UP000730739">
    <property type="component" value="Unassembled WGS sequence"/>
</dbReference>
<keyword evidence="2" id="KW-1185">Reference proteome</keyword>
<comment type="caution">
    <text evidence="1">The sequence shown here is derived from an EMBL/GenBank/DDBJ whole genome shotgun (WGS) entry which is preliminary data.</text>
</comment>
<dbReference type="EMBL" id="JAGILA010000003">
    <property type="protein sequence ID" value="MBP2236382.1"/>
    <property type="molecule type" value="Genomic_DNA"/>
</dbReference>
<accession>A0ABS4R0G6</accession>
<reference evidence="1 2" key="1">
    <citation type="submission" date="2021-03" db="EMBL/GenBank/DDBJ databases">
        <title>Genomic Encyclopedia of Type Strains, Phase IV (KMG-IV): sequencing the most valuable type-strain genomes for metagenomic binning, comparative biology and taxonomic classification.</title>
        <authorList>
            <person name="Goeker M."/>
        </authorList>
    </citation>
    <scope>NUCLEOTIDE SEQUENCE [LARGE SCALE GENOMIC DNA]</scope>
    <source>
        <strain evidence="1 2">DSM 13372</strain>
    </source>
</reference>
<name>A0ABS4R0G6_9HYPH</name>
<gene>
    <name evidence="1" type="ORF">J2Z31_002896</name>
</gene>
<dbReference type="RefSeq" id="WP_028002711.1">
    <property type="nucleotide sequence ID" value="NZ_JAGILA010000003.1"/>
</dbReference>